<feature type="transmembrane region" description="Helical" evidence="5">
    <location>
        <begin position="12"/>
        <end position="34"/>
    </location>
</feature>
<feature type="non-terminal residue" evidence="6">
    <location>
        <position position="1"/>
    </location>
</feature>
<dbReference type="Proteomes" id="UP001146120">
    <property type="component" value="Unassembled WGS sequence"/>
</dbReference>
<gene>
    <name evidence="6" type="ORF">N0F65_009343</name>
</gene>
<keyword evidence="4 5" id="KW-0472">Membrane</keyword>
<reference evidence="6" key="1">
    <citation type="submission" date="2022-11" db="EMBL/GenBank/DDBJ databases">
        <authorList>
            <person name="Morgan W.R."/>
            <person name="Tartar A."/>
        </authorList>
    </citation>
    <scope>NUCLEOTIDE SEQUENCE</scope>
    <source>
        <strain evidence="6">ARSEF 373</strain>
    </source>
</reference>
<dbReference type="PANTHER" id="PTHR43220">
    <property type="match status" value="1"/>
</dbReference>
<dbReference type="PANTHER" id="PTHR43220:SF21">
    <property type="entry name" value="TRANSMEMBRANE PROTEIN 41A"/>
    <property type="match status" value="1"/>
</dbReference>
<keyword evidence="2 5" id="KW-0812">Transmembrane</keyword>
<dbReference type="AlphaFoldDB" id="A0AAV2YIP7"/>
<sequence length="151" mass="16279">AEHAAPQAIILLLRLALIFGTCLAVTLSLCWALLQRVRAIDARNGLEVSRLDSLSIKSVFSLTELQKSHATFVHVFEVEYELALLAFACTYLMKQTFAIPGSALLNVFAGAVLPLYLAFPLVAVLTACGASCCYLLSRFLASEAIVRGACD</sequence>
<keyword evidence="3 5" id="KW-1133">Transmembrane helix</keyword>
<evidence type="ECO:0000256" key="2">
    <source>
        <dbReference type="ARBA" id="ARBA00022692"/>
    </source>
</evidence>
<protein>
    <submittedName>
        <fullName evidence="6">Uncharacterized protein</fullName>
    </submittedName>
</protein>
<name>A0AAV2YIP7_9STRA</name>
<dbReference type="InterPro" id="IPR045014">
    <property type="entry name" value="TM41A/B"/>
</dbReference>
<evidence type="ECO:0000256" key="3">
    <source>
        <dbReference type="ARBA" id="ARBA00022989"/>
    </source>
</evidence>
<dbReference type="EMBL" id="DAKRPA010000288">
    <property type="protein sequence ID" value="DAZ93835.1"/>
    <property type="molecule type" value="Genomic_DNA"/>
</dbReference>
<feature type="non-terminal residue" evidence="6">
    <location>
        <position position="151"/>
    </location>
</feature>
<comment type="subcellular location">
    <subcellularLocation>
        <location evidence="1">Membrane</location>
        <topology evidence="1">Multi-pass membrane protein</topology>
    </subcellularLocation>
</comment>
<evidence type="ECO:0000313" key="7">
    <source>
        <dbReference type="Proteomes" id="UP001146120"/>
    </source>
</evidence>
<evidence type="ECO:0000256" key="4">
    <source>
        <dbReference type="ARBA" id="ARBA00023136"/>
    </source>
</evidence>
<organism evidence="6 7">
    <name type="scientific">Lagenidium giganteum</name>
    <dbReference type="NCBI Taxonomy" id="4803"/>
    <lineage>
        <taxon>Eukaryota</taxon>
        <taxon>Sar</taxon>
        <taxon>Stramenopiles</taxon>
        <taxon>Oomycota</taxon>
        <taxon>Peronosporomycetes</taxon>
        <taxon>Pythiales</taxon>
        <taxon>Pythiaceae</taxon>
    </lineage>
</organism>
<evidence type="ECO:0000256" key="5">
    <source>
        <dbReference type="SAM" id="Phobius"/>
    </source>
</evidence>
<evidence type="ECO:0000256" key="1">
    <source>
        <dbReference type="ARBA" id="ARBA00004141"/>
    </source>
</evidence>
<accession>A0AAV2YIP7</accession>
<comment type="caution">
    <text evidence="6">The sequence shown here is derived from an EMBL/GenBank/DDBJ whole genome shotgun (WGS) entry which is preliminary data.</text>
</comment>
<keyword evidence="7" id="KW-1185">Reference proteome</keyword>
<feature type="transmembrane region" description="Helical" evidence="5">
    <location>
        <begin position="113"/>
        <end position="137"/>
    </location>
</feature>
<proteinExistence type="predicted"/>
<reference evidence="6" key="2">
    <citation type="journal article" date="2023" name="Microbiol Resour">
        <title>Decontamination and Annotation of the Draft Genome Sequence of the Oomycete Lagenidium giganteum ARSEF 373.</title>
        <authorList>
            <person name="Morgan W.R."/>
            <person name="Tartar A."/>
        </authorList>
    </citation>
    <scope>NUCLEOTIDE SEQUENCE</scope>
    <source>
        <strain evidence="6">ARSEF 373</strain>
    </source>
</reference>
<dbReference type="GO" id="GO:0016020">
    <property type="term" value="C:membrane"/>
    <property type="evidence" value="ECO:0007669"/>
    <property type="project" value="UniProtKB-SubCell"/>
</dbReference>
<evidence type="ECO:0000313" key="6">
    <source>
        <dbReference type="EMBL" id="DAZ93835.1"/>
    </source>
</evidence>